<comment type="similarity">
    <text evidence="4">In the C-terminal section; belongs to the radical SAM superfamily. CofH family.</text>
</comment>
<evidence type="ECO:0000256" key="6">
    <source>
        <dbReference type="ARBA" id="ARBA00012126"/>
    </source>
</evidence>
<name>A0A1Y5TRN2_9RHOB</name>
<dbReference type="HAMAP" id="MF_01612">
    <property type="entry name" value="FO_synth_sub2"/>
    <property type="match status" value="1"/>
</dbReference>
<comment type="pathway">
    <text evidence="3">Cofactor biosynthesis; coenzyme F0 biosynthesis.</text>
</comment>
<dbReference type="CDD" id="cd01335">
    <property type="entry name" value="Radical_SAM"/>
    <property type="match status" value="2"/>
</dbReference>
<dbReference type="Proteomes" id="UP000193900">
    <property type="component" value="Unassembled WGS sequence"/>
</dbReference>
<evidence type="ECO:0000256" key="10">
    <source>
        <dbReference type="ARBA" id="ARBA00022679"/>
    </source>
</evidence>
<evidence type="ECO:0000256" key="12">
    <source>
        <dbReference type="ARBA" id="ARBA00022723"/>
    </source>
</evidence>
<dbReference type="NCBIfam" id="TIGR00423">
    <property type="entry name" value="CofH family radical SAM protein"/>
    <property type="match status" value="1"/>
</dbReference>
<dbReference type="SFLD" id="SFLDG01389">
    <property type="entry name" value="menaquinone_synthsis_involved"/>
    <property type="match status" value="1"/>
</dbReference>
<dbReference type="SUPFAM" id="SSF102114">
    <property type="entry name" value="Radical SAM enzymes"/>
    <property type="match status" value="2"/>
</dbReference>
<keyword evidence="14" id="KW-0411">Iron-sulfur</keyword>
<dbReference type="HAMAP" id="MF_01611">
    <property type="entry name" value="FO_synth_sub1"/>
    <property type="match status" value="1"/>
</dbReference>
<dbReference type="InterPro" id="IPR058240">
    <property type="entry name" value="rSAM_sf"/>
</dbReference>
<dbReference type="AlphaFoldDB" id="A0A1Y5TRN2"/>
<comment type="cofactor">
    <cofactor evidence="1">
        <name>[4Fe-4S] cluster</name>
        <dbReference type="ChEBI" id="CHEBI:49883"/>
    </cofactor>
</comment>
<evidence type="ECO:0000313" key="19">
    <source>
        <dbReference type="EMBL" id="SLN70559.1"/>
    </source>
</evidence>
<evidence type="ECO:0000256" key="13">
    <source>
        <dbReference type="ARBA" id="ARBA00023004"/>
    </source>
</evidence>
<comment type="catalytic activity">
    <reaction evidence="17">
        <text>5-amino-5-(4-hydroxybenzyl)-6-(D-ribitylimino)-5,6-dihydrouracil + S-adenosyl-L-methionine = 7,8-didemethyl-8-hydroxy-5-deazariboflavin + 5'-deoxyadenosine + L-methionine + NH4(+) + H(+)</text>
        <dbReference type="Rhea" id="RHEA:55204"/>
        <dbReference type="ChEBI" id="CHEBI:15378"/>
        <dbReference type="ChEBI" id="CHEBI:17319"/>
        <dbReference type="ChEBI" id="CHEBI:28938"/>
        <dbReference type="ChEBI" id="CHEBI:57844"/>
        <dbReference type="ChEBI" id="CHEBI:59789"/>
        <dbReference type="ChEBI" id="CHEBI:59904"/>
        <dbReference type="ChEBI" id="CHEBI:85936"/>
        <dbReference type="EC" id="4.3.1.32"/>
    </reaction>
</comment>
<dbReference type="GO" id="GO:0044689">
    <property type="term" value="F:7,8-didemethyl-8-hydroxy-5-deazariboflavin synthase activity"/>
    <property type="evidence" value="ECO:0007669"/>
    <property type="project" value="UniProtKB-EC"/>
</dbReference>
<comment type="function">
    <text evidence="2">Catalyzes the radical-mediated synthesis of 7,8-didemethyl-8-hydroxy-5-deazariboflavin (FO) from 5-amino-6-(D-ribitylamino)uracil and L-tyrosine.</text>
</comment>
<evidence type="ECO:0000256" key="7">
    <source>
        <dbReference type="ARBA" id="ARBA00012289"/>
    </source>
</evidence>
<dbReference type="InterPro" id="IPR020050">
    <property type="entry name" value="FO_synthase_su2"/>
</dbReference>
<dbReference type="EC" id="2.5.1.147" evidence="7"/>
<feature type="domain" description="Radical SAM core" evidence="18">
    <location>
        <begin position="27"/>
        <end position="274"/>
    </location>
</feature>
<dbReference type="PROSITE" id="PS51918">
    <property type="entry name" value="RADICAL_SAM"/>
    <property type="match status" value="2"/>
</dbReference>
<reference evidence="19 20" key="1">
    <citation type="submission" date="2017-03" db="EMBL/GenBank/DDBJ databases">
        <authorList>
            <person name="Afonso C.L."/>
            <person name="Miller P.J."/>
            <person name="Scott M.A."/>
            <person name="Spackman E."/>
            <person name="Goraichik I."/>
            <person name="Dimitrov K.M."/>
            <person name="Suarez D.L."/>
            <person name="Swayne D.E."/>
        </authorList>
    </citation>
    <scope>NUCLEOTIDE SEQUENCE [LARGE SCALE GENOMIC DNA]</scope>
    <source>
        <strain evidence="19 20">CECT 7023</strain>
    </source>
</reference>
<dbReference type="InterPro" id="IPR034405">
    <property type="entry name" value="F420"/>
</dbReference>
<protein>
    <recommendedName>
        <fullName evidence="8">FO synthase</fullName>
        <ecNumber evidence="7">2.5.1.147</ecNumber>
        <ecNumber evidence="6">4.3.1.32</ecNumber>
    </recommendedName>
</protein>
<dbReference type="InterPro" id="IPR013785">
    <property type="entry name" value="Aldolase_TIM"/>
</dbReference>
<dbReference type="SMART" id="SM00729">
    <property type="entry name" value="Elp3"/>
    <property type="match status" value="2"/>
</dbReference>
<feature type="domain" description="Radical SAM core" evidence="18">
    <location>
        <begin position="432"/>
        <end position="672"/>
    </location>
</feature>
<dbReference type="InterPro" id="IPR007197">
    <property type="entry name" value="rSAM"/>
</dbReference>
<dbReference type="PANTHER" id="PTHR43076:SF1">
    <property type="entry name" value="LIPOYL SYNTHASE 2"/>
    <property type="match status" value="1"/>
</dbReference>
<dbReference type="SFLD" id="SFLDF00343">
    <property type="entry name" value="aminofutalosine_synthase_(mqnE"/>
    <property type="match status" value="1"/>
</dbReference>
<evidence type="ECO:0000256" key="17">
    <source>
        <dbReference type="ARBA" id="ARBA00048974"/>
    </source>
</evidence>
<evidence type="ECO:0000256" key="2">
    <source>
        <dbReference type="ARBA" id="ARBA00003692"/>
    </source>
</evidence>
<evidence type="ECO:0000259" key="18">
    <source>
        <dbReference type="PROSITE" id="PS51918"/>
    </source>
</evidence>
<dbReference type="SFLD" id="SFLDG01388">
    <property type="entry name" value="7_8-didemethyl-8-hydroxy-5-dea"/>
    <property type="match status" value="2"/>
</dbReference>
<dbReference type="UniPathway" id="UPA00072"/>
<dbReference type="OrthoDB" id="9802027at2"/>
<evidence type="ECO:0000256" key="5">
    <source>
        <dbReference type="ARBA" id="ARBA00010826"/>
    </source>
</evidence>
<dbReference type="Pfam" id="PF04055">
    <property type="entry name" value="Radical_SAM"/>
    <property type="match status" value="2"/>
</dbReference>
<dbReference type="EC" id="4.3.1.32" evidence="6"/>
<evidence type="ECO:0000256" key="1">
    <source>
        <dbReference type="ARBA" id="ARBA00001966"/>
    </source>
</evidence>
<evidence type="ECO:0000256" key="3">
    <source>
        <dbReference type="ARBA" id="ARBA00004712"/>
    </source>
</evidence>
<gene>
    <name evidence="19" type="primary">mqnE</name>
    <name evidence="19" type="ORF">ROA7023_03456</name>
</gene>
<dbReference type="InterPro" id="IPR019939">
    <property type="entry name" value="CofG_family"/>
</dbReference>
<organism evidence="19 20">
    <name type="scientific">Roseisalinus antarcticus</name>
    <dbReference type="NCBI Taxonomy" id="254357"/>
    <lineage>
        <taxon>Bacteria</taxon>
        <taxon>Pseudomonadati</taxon>
        <taxon>Pseudomonadota</taxon>
        <taxon>Alphaproteobacteria</taxon>
        <taxon>Rhodobacterales</taxon>
        <taxon>Roseobacteraceae</taxon>
        <taxon>Roseisalinus</taxon>
    </lineage>
</organism>
<dbReference type="Pfam" id="PF19288">
    <property type="entry name" value="CofH_C"/>
    <property type="match status" value="1"/>
</dbReference>
<dbReference type="GO" id="GO:0051539">
    <property type="term" value="F:4 iron, 4 sulfur cluster binding"/>
    <property type="evidence" value="ECO:0007669"/>
    <property type="project" value="UniProtKB-KW"/>
</dbReference>
<dbReference type="NCBIfam" id="TIGR03550">
    <property type="entry name" value="F420_cofG"/>
    <property type="match status" value="1"/>
</dbReference>
<evidence type="ECO:0000313" key="20">
    <source>
        <dbReference type="Proteomes" id="UP000193900"/>
    </source>
</evidence>
<keyword evidence="10 19" id="KW-0808">Transferase</keyword>
<evidence type="ECO:0000256" key="14">
    <source>
        <dbReference type="ARBA" id="ARBA00023014"/>
    </source>
</evidence>
<evidence type="ECO:0000256" key="15">
    <source>
        <dbReference type="ARBA" id="ARBA00023239"/>
    </source>
</evidence>
<dbReference type="NCBIfam" id="TIGR03551">
    <property type="entry name" value="F420_cofH"/>
    <property type="match status" value="1"/>
</dbReference>
<sequence>MNLFDTPLPDLMAAARERRDKAFPALTTYSPKVFIPLTKLCRDVCHYCTFAKPPRPGQSVYLSPEEVLAIAREGAGMGCREALFTLGERPELRYRAAREALDALGFDSTLQYLAHVAALVRDETGLLPHLNPGTLTLGEFRMLRPAAASMGMMLESLSQTLFQRGGPHFGSPDKDPAARLATLDAAGAARVPFTTGLLVGIGETRADRIEALEAIRDSHARHGHVQEVIVQNFMPKADTRMRDHPPAAPDDHLWSIAVARLILPPEISVQAPPNLAAGTGAELIEAGINDWGGVSPVTPDHVNPEAPWPEIDTLAAITAGAGKTLAPRLTIYPRFQSEDWIDARMTKAVLRSADGEGLSFEGGWTPGVHDAAPLPGGGGAPDARIAAVLDAAGTRDLTEDEIALLFTAREGDFHRVCAHADALRRAVNGDASHYVVTRNINYTNVCTYGCRFCAFSKGRRTDALAGTAYDLDLPEFERRVAEAWDRGATEVCLQGGIHPDYTGQTYLDLLRAAKRAAPGIHVHAFSPLEITQGARTLGLPLADYLGMLREAGLGSLPGTAAEILDDGIRARIAPDKITTAEWFEVMEAAHGLGLRSTATIMYGHVEGYIHWARHLSRLAAHQRRFGGFTEFVPLPFVALEAPMYLKGEARRGPTFREAVLMHAVGRIVLHGLIDHVQVSWVKMGPEGAAACLAAGADDLGGTLMNESITRAAGAIHGQEFAPHRMEALARDAGRSPRQRTTLYGPVPQERQLRAMQAAPLAQMTNTPLRPRLRA</sequence>
<keyword evidence="12" id="KW-0479">Metal-binding</keyword>
<dbReference type="Gene3D" id="3.20.20.70">
    <property type="entry name" value="Aldolase class I"/>
    <property type="match status" value="2"/>
</dbReference>
<dbReference type="SFLD" id="SFLDG01064">
    <property type="entry name" value="F420__menaquinone_cofactor_bio"/>
    <property type="match status" value="3"/>
</dbReference>
<keyword evidence="11" id="KW-0949">S-adenosyl-L-methionine</keyword>
<dbReference type="PANTHER" id="PTHR43076">
    <property type="entry name" value="FO SYNTHASE (COFH)"/>
    <property type="match status" value="1"/>
</dbReference>
<dbReference type="NCBIfam" id="NF004884">
    <property type="entry name" value="PRK06245.1"/>
    <property type="match status" value="1"/>
</dbReference>
<dbReference type="InterPro" id="IPR006638">
    <property type="entry name" value="Elp3/MiaA/NifB-like_rSAM"/>
</dbReference>
<evidence type="ECO:0000256" key="11">
    <source>
        <dbReference type="ARBA" id="ARBA00022691"/>
    </source>
</evidence>
<accession>A0A1Y5TRN2</accession>
<keyword evidence="20" id="KW-1185">Reference proteome</keyword>
<dbReference type="SFLD" id="SFLDS00029">
    <property type="entry name" value="Radical_SAM"/>
    <property type="match status" value="3"/>
</dbReference>
<dbReference type="InterPro" id="IPR045567">
    <property type="entry name" value="CofH/MnqC-like_C"/>
</dbReference>
<dbReference type="GO" id="GO:0046872">
    <property type="term" value="F:metal ion binding"/>
    <property type="evidence" value="ECO:0007669"/>
    <property type="project" value="UniProtKB-KW"/>
</dbReference>
<proteinExistence type="inferred from homology"/>
<keyword evidence="13" id="KW-0408">Iron</keyword>
<dbReference type="EMBL" id="FWFZ01000023">
    <property type="protein sequence ID" value="SLN70559.1"/>
    <property type="molecule type" value="Genomic_DNA"/>
</dbReference>
<dbReference type="GO" id="GO:0141093">
    <property type="term" value="F:5-amino-6-(D-ribitylamino)uracil--L-tyrosine 4-hydroxyphenyl transferase activity"/>
    <property type="evidence" value="ECO:0007669"/>
    <property type="project" value="UniProtKB-EC"/>
</dbReference>
<dbReference type="InterPro" id="IPR019940">
    <property type="entry name" value="CofH_family"/>
</dbReference>
<evidence type="ECO:0000256" key="16">
    <source>
        <dbReference type="ARBA" id="ARBA00048468"/>
    </source>
</evidence>
<keyword evidence="9" id="KW-0004">4Fe-4S</keyword>
<comment type="similarity">
    <text evidence="5">In the N-terminal section; belongs to the radical SAM superfamily. CofG family.</text>
</comment>
<evidence type="ECO:0000256" key="9">
    <source>
        <dbReference type="ARBA" id="ARBA00022485"/>
    </source>
</evidence>
<comment type="catalytic activity">
    <reaction evidence="16">
        <text>5-amino-6-(D-ribitylamino)uracil + L-tyrosine + S-adenosyl-L-methionine = 5-amino-5-(4-hydroxybenzyl)-6-(D-ribitylimino)-5,6-dihydrouracil + 2-iminoacetate + 5'-deoxyadenosine + L-methionine + H(+)</text>
        <dbReference type="Rhea" id="RHEA:55200"/>
        <dbReference type="ChEBI" id="CHEBI:15378"/>
        <dbReference type="ChEBI" id="CHEBI:15934"/>
        <dbReference type="ChEBI" id="CHEBI:17319"/>
        <dbReference type="ChEBI" id="CHEBI:57844"/>
        <dbReference type="ChEBI" id="CHEBI:58315"/>
        <dbReference type="ChEBI" id="CHEBI:59789"/>
        <dbReference type="ChEBI" id="CHEBI:77846"/>
        <dbReference type="ChEBI" id="CHEBI:85936"/>
        <dbReference type="EC" id="2.5.1.147"/>
    </reaction>
</comment>
<evidence type="ECO:0000256" key="4">
    <source>
        <dbReference type="ARBA" id="ARBA00010051"/>
    </source>
</evidence>
<dbReference type="SFLD" id="SFLDF00294">
    <property type="entry name" value="7_8-didemethyl-8-hydroxy-5-dea"/>
    <property type="match status" value="1"/>
</dbReference>
<keyword evidence="15" id="KW-0456">Lyase</keyword>
<evidence type="ECO:0000256" key="8">
    <source>
        <dbReference type="ARBA" id="ARBA00022220"/>
    </source>
</evidence>
<dbReference type="RefSeq" id="WP_085880237.1">
    <property type="nucleotide sequence ID" value="NZ_FWFZ01000023.1"/>
</dbReference>